<feature type="DNA-binding region" description="H-T-H motif" evidence="2">
    <location>
        <begin position="30"/>
        <end position="49"/>
    </location>
</feature>
<dbReference type="InterPro" id="IPR039532">
    <property type="entry name" value="TetR_C_Firmicutes"/>
</dbReference>
<dbReference type="AlphaFoldDB" id="A0A261FLS1"/>
<dbReference type="GO" id="GO:0003677">
    <property type="term" value="F:DNA binding"/>
    <property type="evidence" value="ECO:0007669"/>
    <property type="project" value="UniProtKB-UniRule"/>
</dbReference>
<dbReference type="InterPro" id="IPR050624">
    <property type="entry name" value="HTH-type_Tx_Regulator"/>
</dbReference>
<dbReference type="Proteomes" id="UP000216352">
    <property type="component" value="Unassembled WGS sequence"/>
</dbReference>
<dbReference type="EMBL" id="MWWX01000018">
    <property type="protein sequence ID" value="OZG60094.1"/>
    <property type="molecule type" value="Genomic_DNA"/>
</dbReference>
<reference evidence="4 5" key="1">
    <citation type="journal article" date="2017" name="BMC Genomics">
        <title>Comparative genomic and phylogenomic analyses of the Bifidobacteriaceae family.</title>
        <authorList>
            <person name="Lugli G.A."/>
            <person name="Milani C."/>
            <person name="Turroni F."/>
            <person name="Duranti S."/>
            <person name="Mancabelli L."/>
            <person name="Mangifesta M."/>
            <person name="Ferrario C."/>
            <person name="Modesto M."/>
            <person name="Mattarelli P."/>
            <person name="Jiri K."/>
            <person name="van Sinderen D."/>
            <person name="Ventura M."/>
        </authorList>
    </citation>
    <scope>NUCLEOTIDE SEQUENCE [LARGE SCALE GENOMIC DNA]</scope>
    <source>
        <strain evidence="4 5">DSM 28807</strain>
    </source>
</reference>
<dbReference type="SUPFAM" id="SSF46689">
    <property type="entry name" value="Homeodomain-like"/>
    <property type="match status" value="1"/>
</dbReference>
<evidence type="ECO:0000313" key="5">
    <source>
        <dbReference type="Proteomes" id="UP000216352"/>
    </source>
</evidence>
<comment type="caution">
    <text evidence="4">The sequence shown here is derived from an EMBL/GenBank/DDBJ whole genome shotgun (WGS) entry which is preliminary data.</text>
</comment>
<evidence type="ECO:0000313" key="4">
    <source>
        <dbReference type="EMBL" id="OZG60094.1"/>
    </source>
</evidence>
<feature type="domain" description="HTH tetR-type" evidence="3">
    <location>
        <begin position="7"/>
        <end position="67"/>
    </location>
</feature>
<dbReference type="Pfam" id="PF00440">
    <property type="entry name" value="TetR_N"/>
    <property type="match status" value="1"/>
</dbReference>
<dbReference type="Pfam" id="PF14278">
    <property type="entry name" value="TetR_C_8"/>
    <property type="match status" value="1"/>
</dbReference>
<dbReference type="PANTHER" id="PTHR43479">
    <property type="entry name" value="ACREF/ENVCD OPERON REPRESSOR-RELATED"/>
    <property type="match status" value="1"/>
</dbReference>
<name>A0A261FLS1_9BIFI</name>
<dbReference type="RefSeq" id="WP_072727049.1">
    <property type="nucleotide sequence ID" value="NZ_BDIS01000031.1"/>
</dbReference>
<evidence type="ECO:0000259" key="3">
    <source>
        <dbReference type="PROSITE" id="PS50977"/>
    </source>
</evidence>
<keyword evidence="5" id="KW-1185">Reference proteome</keyword>
<gene>
    <name evidence="4" type="ORF">BLEM_2034</name>
</gene>
<dbReference type="OrthoDB" id="3193022at2"/>
<sequence length="197" mass="22072">MTAKRATKSEAKIRAAFITLMGTKGFDAMTVSDIAREAGVNRGTFYMHYLDKYDLRQRLIDDEVETIASMVLDAAPDRKSRERLDPCDYIPYDAILAALTRIRDEYEFFAAITVQGSDTTLYDRMKDILKNLVDVKLPGPGADGSHGIPRPYAQEILASAVSSILWLWLRRGCKESPEQIASIIERNKTLAPVALIE</sequence>
<evidence type="ECO:0000256" key="1">
    <source>
        <dbReference type="ARBA" id="ARBA00023125"/>
    </source>
</evidence>
<dbReference type="PROSITE" id="PS50977">
    <property type="entry name" value="HTH_TETR_2"/>
    <property type="match status" value="1"/>
</dbReference>
<protein>
    <submittedName>
        <fullName evidence="4">TetR family transcriptional regulator</fullName>
    </submittedName>
</protein>
<proteinExistence type="predicted"/>
<dbReference type="STRING" id="1603886.GCA_001895165_02208"/>
<organism evidence="4 5">
    <name type="scientific">Bifidobacterium lemurum</name>
    <dbReference type="NCBI Taxonomy" id="1603886"/>
    <lineage>
        <taxon>Bacteria</taxon>
        <taxon>Bacillati</taxon>
        <taxon>Actinomycetota</taxon>
        <taxon>Actinomycetes</taxon>
        <taxon>Bifidobacteriales</taxon>
        <taxon>Bifidobacteriaceae</taxon>
        <taxon>Bifidobacterium</taxon>
    </lineage>
</organism>
<dbReference type="InterPro" id="IPR001647">
    <property type="entry name" value="HTH_TetR"/>
</dbReference>
<evidence type="ECO:0000256" key="2">
    <source>
        <dbReference type="PROSITE-ProRule" id="PRU00335"/>
    </source>
</evidence>
<keyword evidence="1 2" id="KW-0238">DNA-binding</keyword>
<dbReference type="InterPro" id="IPR009057">
    <property type="entry name" value="Homeodomain-like_sf"/>
</dbReference>
<accession>A0A261FLS1</accession>
<dbReference type="Gene3D" id="1.10.357.10">
    <property type="entry name" value="Tetracycline Repressor, domain 2"/>
    <property type="match status" value="1"/>
</dbReference>
<dbReference type="PANTHER" id="PTHR43479:SF7">
    <property type="entry name" value="TETR-FAMILY TRANSCRIPTIONAL REGULATOR"/>
    <property type="match status" value="1"/>
</dbReference>